<sequence length="104" mass="11323">MVPISCLRSATSQPCLIGLLASPRDLGKALREVGVEYIPDRVVHQTFPAGPHYMLGPAESVQLPALEVNPTHHQVVIVRQLSPSLQPSVQDMRADVRRHTGVGQ</sequence>
<evidence type="ECO:0000313" key="1">
    <source>
        <dbReference type="EMBL" id="MEQ2293421.1"/>
    </source>
</evidence>
<dbReference type="Proteomes" id="UP001469553">
    <property type="component" value="Unassembled WGS sequence"/>
</dbReference>
<gene>
    <name evidence="1" type="ORF">AMECASPLE_033213</name>
</gene>
<evidence type="ECO:0000313" key="2">
    <source>
        <dbReference type="Proteomes" id="UP001469553"/>
    </source>
</evidence>
<comment type="caution">
    <text evidence="1">The sequence shown here is derived from an EMBL/GenBank/DDBJ whole genome shotgun (WGS) entry which is preliminary data.</text>
</comment>
<proteinExistence type="predicted"/>
<organism evidence="1 2">
    <name type="scientific">Ameca splendens</name>
    <dbReference type="NCBI Taxonomy" id="208324"/>
    <lineage>
        <taxon>Eukaryota</taxon>
        <taxon>Metazoa</taxon>
        <taxon>Chordata</taxon>
        <taxon>Craniata</taxon>
        <taxon>Vertebrata</taxon>
        <taxon>Euteleostomi</taxon>
        <taxon>Actinopterygii</taxon>
        <taxon>Neopterygii</taxon>
        <taxon>Teleostei</taxon>
        <taxon>Neoteleostei</taxon>
        <taxon>Acanthomorphata</taxon>
        <taxon>Ovalentaria</taxon>
        <taxon>Atherinomorphae</taxon>
        <taxon>Cyprinodontiformes</taxon>
        <taxon>Goodeidae</taxon>
        <taxon>Ameca</taxon>
    </lineage>
</organism>
<dbReference type="EMBL" id="JAHRIP010032676">
    <property type="protein sequence ID" value="MEQ2293421.1"/>
    <property type="molecule type" value="Genomic_DNA"/>
</dbReference>
<reference evidence="1 2" key="1">
    <citation type="submission" date="2021-06" db="EMBL/GenBank/DDBJ databases">
        <authorList>
            <person name="Palmer J.M."/>
        </authorList>
    </citation>
    <scope>NUCLEOTIDE SEQUENCE [LARGE SCALE GENOMIC DNA]</scope>
    <source>
        <strain evidence="1 2">AS_MEX2019</strain>
        <tissue evidence="1">Muscle</tissue>
    </source>
</reference>
<keyword evidence="2" id="KW-1185">Reference proteome</keyword>
<accession>A0ABV0YI49</accession>
<name>A0ABV0YI49_9TELE</name>
<protein>
    <submittedName>
        <fullName evidence="1">Uncharacterized protein</fullName>
    </submittedName>
</protein>